<dbReference type="NCBIfam" id="TIGR03592">
    <property type="entry name" value="yidC_oxa1_cterm"/>
    <property type="match status" value="1"/>
</dbReference>
<keyword evidence="2" id="KW-0813">Transport</keyword>
<evidence type="ECO:0000259" key="11">
    <source>
        <dbReference type="Pfam" id="PF02096"/>
    </source>
</evidence>
<keyword evidence="6 10" id="KW-1133">Transmembrane helix</keyword>
<name>A0A398D6H0_9BACT</name>
<dbReference type="GO" id="GO:0005886">
    <property type="term" value="C:plasma membrane"/>
    <property type="evidence" value="ECO:0007669"/>
    <property type="project" value="UniProtKB-SubCell"/>
</dbReference>
<evidence type="ECO:0000256" key="8">
    <source>
        <dbReference type="ARBA" id="ARBA00023186"/>
    </source>
</evidence>
<feature type="transmembrane region" description="Helical" evidence="10">
    <location>
        <begin position="298"/>
        <end position="319"/>
    </location>
</feature>
<organism evidence="12 13">
    <name type="scientific">Candidatus Cryosericum terrychapinii</name>
    <dbReference type="NCBI Taxonomy" id="2290919"/>
    <lineage>
        <taxon>Bacteria</taxon>
        <taxon>Pseudomonadati</taxon>
        <taxon>Caldisericota/Cryosericota group</taxon>
        <taxon>Candidatus Cryosericota</taxon>
        <taxon>Candidatus Cryosericia</taxon>
        <taxon>Candidatus Cryosericales</taxon>
        <taxon>Candidatus Cryosericaceae</taxon>
        <taxon>Candidatus Cryosericum</taxon>
    </lineage>
</organism>
<dbReference type="PANTHER" id="PTHR12428:SF65">
    <property type="entry name" value="CYTOCHROME C OXIDASE ASSEMBLY PROTEIN COX18, MITOCHONDRIAL"/>
    <property type="match status" value="1"/>
</dbReference>
<evidence type="ECO:0000256" key="1">
    <source>
        <dbReference type="ARBA" id="ARBA00004651"/>
    </source>
</evidence>
<dbReference type="PANTHER" id="PTHR12428">
    <property type="entry name" value="OXA1"/>
    <property type="match status" value="1"/>
</dbReference>
<dbReference type="InterPro" id="IPR028055">
    <property type="entry name" value="YidC/Oxa/ALB_C"/>
</dbReference>
<evidence type="ECO:0000256" key="7">
    <source>
        <dbReference type="ARBA" id="ARBA00023136"/>
    </source>
</evidence>
<dbReference type="GO" id="GO:0051205">
    <property type="term" value="P:protein insertion into membrane"/>
    <property type="evidence" value="ECO:0007669"/>
    <property type="project" value="TreeGrafter"/>
</dbReference>
<reference evidence="12 13" key="1">
    <citation type="submission" date="2018-09" db="EMBL/GenBank/DDBJ databases">
        <title>Discovery and Ecogenomic Context for Candidatus Cryosericales, a Global Caldiserica Order Active in Thawing Permafrost.</title>
        <authorList>
            <person name="Martinez M.A."/>
            <person name="Woodcroft B.J."/>
            <person name="Ignacio Espinoza J.C."/>
            <person name="Zayed A."/>
            <person name="Singleton C.M."/>
            <person name="Boyd J."/>
            <person name="Li Y.-F."/>
            <person name="Purvine S."/>
            <person name="Maughan H."/>
            <person name="Hodgkins S.B."/>
            <person name="Anderson D."/>
            <person name="Sederholm M."/>
            <person name="Temperton B."/>
            <person name="Saleska S.R."/>
            <person name="Tyson G.W."/>
            <person name="Rich V.I."/>
        </authorList>
    </citation>
    <scope>NUCLEOTIDE SEQUENCE [LARGE SCALE GENOMIC DNA]</scope>
    <source>
        <strain evidence="12 13">SMC7</strain>
    </source>
</reference>
<evidence type="ECO:0000256" key="10">
    <source>
        <dbReference type="SAM" id="Phobius"/>
    </source>
</evidence>
<evidence type="ECO:0000256" key="6">
    <source>
        <dbReference type="ARBA" id="ARBA00022989"/>
    </source>
</evidence>
<evidence type="ECO:0000256" key="9">
    <source>
        <dbReference type="RuleBase" id="RU003945"/>
    </source>
</evidence>
<accession>A0A398D6H0</accession>
<feature type="transmembrane region" description="Helical" evidence="10">
    <location>
        <begin position="227"/>
        <end position="245"/>
    </location>
</feature>
<dbReference type="AlphaFoldDB" id="A0A398D6H0"/>
<gene>
    <name evidence="12" type="ORF">SMC7_01370</name>
</gene>
<dbReference type="InterPro" id="IPR001708">
    <property type="entry name" value="YidC/ALB3/OXA1/COX18"/>
</dbReference>
<feature type="domain" description="Membrane insertase YidC/Oxa/ALB C-terminal" evidence="11">
    <location>
        <begin position="231"/>
        <end position="417"/>
    </location>
</feature>
<sequence>MTARMQLTHWRFPLIQKSSRKNTYRLLLVVILLLGVLTLAGCVTTATPSSSAPVSVVVSPPASLGPKENLQLTVTVRNNSVSYIRLRTLSVVSTGDQPGSGPFTLWSGRTADLSAKKLLGIIPTEKTSPAVLVQQSPMLVFNIEKMLDTGIGLAVGESRTIVIHLTEPTGEKAAILGVYKTIVRVSYEDYDNKNKLTETDGTGVFQLKNRTVLPVGIRWIIEQLYKLVHNYAVAIILLTLGLKLITEPLTRMQFKSTVDMQKLQPQLAKLKAKYPNKEDAKQLNEETMKLYKDNNVNLFSGCLPLLVQWPVFLALFTAINNYSPFNSAPFLWAPALSMTSSGLPLATGFIMPIIVGASTYVQSITSFIPGQDRSQMAMLTYFMPILLAYWAYNFSIALALYWALFSLFSAGQQYLVIKRLTKGMPVPEPVVKKSSKK</sequence>
<evidence type="ECO:0000256" key="3">
    <source>
        <dbReference type="ARBA" id="ARBA00022475"/>
    </source>
</evidence>
<comment type="similarity">
    <text evidence="9">Belongs to the OXA1/ALB3/YidC family.</text>
</comment>
<proteinExistence type="inferred from homology"/>
<keyword evidence="4 9" id="KW-0812">Transmembrane</keyword>
<dbReference type="GO" id="GO:0015031">
    <property type="term" value="P:protein transport"/>
    <property type="evidence" value="ECO:0007669"/>
    <property type="project" value="UniProtKB-KW"/>
</dbReference>
<evidence type="ECO:0000256" key="5">
    <source>
        <dbReference type="ARBA" id="ARBA00022927"/>
    </source>
</evidence>
<evidence type="ECO:0000313" key="13">
    <source>
        <dbReference type="Proteomes" id="UP000266328"/>
    </source>
</evidence>
<keyword evidence="8" id="KW-0143">Chaperone</keyword>
<keyword evidence="13" id="KW-1185">Reference proteome</keyword>
<dbReference type="GO" id="GO:0032977">
    <property type="term" value="F:membrane insertase activity"/>
    <property type="evidence" value="ECO:0007669"/>
    <property type="project" value="InterPro"/>
</dbReference>
<dbReference type="CDD" id="cd20070">
    <property type="entry name" value="5TM_YidC_Alb3"/>
    <property type="match status" value="1"/>
</dbReference>
<comment type="subcellular location">
    <subcellularLocation>
        <location evidence="1">Cell membrane</location>
        <topology evidence="1">Multi-pass membrane protein</topology>
    </subcellularLocation>
    <subcellularLocation>
        <location evidence="9">Membrane</location>
        <topology evidence="9">Multi-pass membrane protein</topology>
    </subcellularLocation>
</comment>
<feature type="transmembrane region" description="Helical" evidence="10">
    <location>
        <begin position="331"/>
        <end position="355"/>
    </location>
</feature>
<dbReference type="Pfam" id="PF02096">
    <property type="entry name" value="60KD_IMP"/>
    <property type="match status" value="1"/>
</dbReference>
<dbReference type="EMBL" id="QXIS01000006">
    <property type="protein sequence ID" value="RIE06684.1"/>
    <property type="molecule type" value="Genomic_DNA"/>
</dbReference>
<evidence type="ECO:0000256" key="4">
    <source>
        <dbReference type="ARBA" id="ARBA00022692"/>
    </source>
</evidence>
<protein>
    <submittedName>
        <fullName evidence="12">Protein translocase component YidC</fullName>
    </submittedName>
</protein>
<evidence type="ECO:0000313" key="12">
    <source>
        <dbReference type="EMBL" id="RIE06684.1"/>
    </source>
</evidence>
<comment type="caution">
    <text evidence="12">The sequence shown here is derived from an EMBL/GenBank/DDBJ whole genome shotgun (WGS) entry which is preliminary data.</text>
</comment>
<keyword evidence="5" id="KW-0653">Protein transport</keyword>
<evidence type="ECO:0000256" key="2">
    <source>
        <dbReference type="ARBA" id="ARBA00022448"/>
    </source>
</evidence>
<dbReference type="Proteomes" id="UP000266328">
    <property type="component" value="Unassembled WGS sequence"/>
</dbReference>
<keyword evidence="7 10" id="KW-0472">Membrane</keyword>
<dbReference type="InterPro" id="IPR047196">
    <property type="entry name" value="YidC_ALB_C"/>
</dbReference>
<keyword evidence="3" id="KW-1003">Cell membrane</keyword>